<evidence type="ECO:0000313" key="2">
    <source>
        <dbReference type="Proteomes" id="UP000653454"/>
    </source>
</evidence>
<organism evidence="1 2">
    <name type="scientific">Plutella xylostella</name>
    <name type="common">Diamondback moth</name>
    <name type="synonym">Plutella maculipennis</name>
    <dbReference type="NCBI Taxonomy" id="51655"/>
    <lineage>
        <taxon>Eukaryota</taxon>
        <taxon>Metazoa</taxon>
        <taxon>Ecdysozoa</taxon>
        <taxon>Arthropoda</taxon>
        <taxon>Hexapoda</taxon>
        <taxon>Insecta</taxon>
        <taxon>Pterygota</taxon>
        <taxon>Neoptera</taxon>
        <taxon>Endopterygota</taxon>
        <taxon>Lepidoptera</taxon>
        <taxon>Glossata</taxon>
        <taxon>Ditrysia</taxon>
        <taxon>Yponomeutoidea</taxon>
        <taxon>Plutellidae</taxon>
        <taxon>Plutella</taxon>
    </lineage>
</organism>
<dbReference type="GO" id="GO:0004386">
    <property type="term" value="F:helicase activity"/>
    <property type="evidence" value="ECO:0007669"/>
    <property type="project" value="TreeGrafter"/>
</dbReference>
<keyword evidence="2" id="KW-1185">Reference proteome</keyword>
<gene>
    <name evidence="1" type="ORF">PLXY2_LOCUS12278</name>
</gene>
<dbReference type="PANTHER" id="PTHR18934:SF113">
    <property type="entry name" value="ATP-DEPENDENT RNA HELICASE TDRD9"/>
    <property type="match status" value="1"/>
</dbReference>
<dbReference type="EMBL" id="CAJHNJ030000071">
    <property type="protein sequence ID" value="CAG9134008.1"/>
    <property type="molecule type" value="Genomic_DNA"/>
</dbReference>
<dbReference type="PANTHER" id="PTHR18934">
    <property type="entry name" value="ATP-DEPENDENT RNA HELICASE"/>
    <property type="match status" value="1"/>
</dbReference>
<dbReference type="Proteomes" id="UP000653454">
    <property type="component" value="Unassembled WGS sequence"/>
</dbReference>
<dbReference type="GO" id="GO:0003723">
    <property type="term" value="F:RNA binding"/>
    <property type="evidence" value="ECO:0007669"/>
    <property type="project" value="TreeGrafter"/>
</dbReference>
<comment type="caution">
    <text evidence="1">The sequence shown here is derived from an EMBL/GenBank/DDBJ whole genome shotgun (WGS) entry which is preliminary data.</text>
</comment>
<proteinExistence type="predicted"/>
<name>A0A8S4G4U3_PLUXY</name>
<sequence length="98" mass="10839">MTQWLAERGGGDITYLGRVMAKLPLDVRVSKLIMLGHIFGCLEDTVIMADGDITYLGRVMARLPLDVRVSKLIMLGHIFGCLEDTVIMGERGDSRRCG</sequence>
<dbReference type="Gene3D" id="1.20.120.1080">
    <property type="match status" value="2"/>
</dbReference>
<evidence type="ECO:0000313" key="1">
    <source>
        <dbReference type="EMBL" id="CAG9134008.1"/>
    </source>
</evidence>
<dbReference type="AlphaFoldDB" id="A0A8S4G4U3"/>
<accession>A0A8S4G4U3</accession>
<reference evidence="1" key="1">
    <citation type="submission" date="2020-11" db="EMBL/GenBank/DDBJ databases">
        <authorList>
            <person name="Whiteford S."/>
        </authorList>
    </citation>
    <scope>NUCLEOTIDE SEQUENCE</scope>
</reference>
<protein>
    <submittedName>
        <fullName evidence="1">(diamondback moth) hypothetical protein</fullName>
    </submittedName>
</protein>